<evidence type="ECO:0000256" key="1">
    <source>
        <dbReference type="ARBA" id="ARBA00022649"/>
    </source>
</evidence>
<comment type="caution">
    <text evidence="2">The sequence shown here is derived from an EMBL/GenBank/DDBJ whole genome shotgun (WGS) entry which is preliminary data.</text>
</comment>
<gene>
    <name evidence="2" type="ORF">D8Y22_09650</name>
</gene>
<evidence type="ECO:0000313" key="2">
    <source>
        <dbReference type="EMBL" id="THE65429.1"/>
    </source>
</evidence>
<dbReference type="OrthoDB" id="9187at2157"/>
<dbReference type="Pfam" id="PF02697">
    <property type="entry name" value="VAPB_antitox"/>
    <property type="match status" value="1"/>
</dbReference>
<dbReference type="Proteomes" id="UP000318864">
    <property type="component" value="Unassembled WGS sequence"/>
</dbReference>
<accession>A0A4S3TMG5</accession>
<keyword evidence="3" id="KW-1185">Reference proteome</keyword>
<proteinExistence type="predicted"/>
<evidence type="ECO:0000313" key="3">
    <source>
        <dbReference type="Proteomes" id="UP000318864"/>
    </source>
</evidence>
<dbReference type="InterPro" id="IPR003847">
    <property type="entry name" value="Put_antitoxin"/>
</dbReference>
<reference evidence="2 3" key="1">
    <citation type="submission" date="2018-10" db="EMBL/GenBank/DDBJ databases">
        <title>Natronolimnobius sp. XQ-INN 246 isolated from Inner Mongolia Autonomous Region of China.</title>
        <authorList>
            <person name="Xue Q."/>
        </authorList>
    </citation>
    <scope>NUCLEOTIDE SEQUENCE [LARGE SCALE GENOMIC DNA]</scope>
    <source>
        <strain evidence="2 3">XQ-INN 246</strain>
    </source>
</reference>
<organism evidence="2 3">
    <name type="scientific">Salinadaptatus halalkaliphilus</name>
    <dbReference type="NCBI Taxonomy" id="2419781"/>
    <lineage>
        <taxon>Archaea</taxon>
        <taxon>Methanobacteriati</taxon>
        <taxon>Methanobacteriota</taxon>
        <taxon>Stenosarchaea group</taxon>
        <taxon>Halobacteria</taxon>
        <taxon>Halobacteriales</taxon>
        <taxon>Natrialbaceae</taxon>
        <taxon>Salinadaptatus</taxon>
    </lineage>
</organism>
<name>A0A4S3TMG5_9EURY</name>
<dbReference type="EMBL" id="RBZW01000021">
    <property type="protein sequence ID" value="THE65429.1"/>
    <property type="molecule type" value="Genomic_DNA"/>
</dbReference>
<dbReference type="RefSeq" id="WP_141464477.1">
    <property type="nucleotide sequence ID" value="NZ_RBZW01000021.1"/>
</dbReference>
<evidence type="ECO:0008006" key="4">
    <source>
        <dbReference type="Google" id="ProtNLM"/>
    </source>
</evidence>
<sequence length="94" mass="10853">MSQQIRLEDDVYERIKASKRDNETFSDAVARLIDGRSLRDLRDVFDDEQVREMRNAIDVADHEESVDLKALREETSDGAALSELVDEGRNERLD</sequence>
<dbReference type="AlphaFoldDB" id="A0A4S3TMG5"/>
<keyword evidence="1" id="KW-1277">Toxin-antitoxin system</keyword>
<protein>
    <recommendedName>
        <fullName evidence="4">Antitoxin</fullName>
    </recommendedName>
</protein>